<organism evidence="1 2">
    <name type="scientific">Colletotrichum lupini</name>
    <dbReference type="NCBI Taxonomy" id="145971"/>
    <lineage>
        <taxon>Eukaryota</taxon>
        <taxon>Fungi</taxon>
        <taxon>Dikarya</taxon>
        <taxon>Ascomycota</taxon>
        <taxon>Pezizomycotina</taxon>
        <taxon>Sordariomycetes</taxon>
        <taxon>Hypocreomycetidae</taxon>
        <taxon>Glomerellales</taxon>
        <taxon>Glomerellaceae</taxon>
        <taxon>Colletotrichum</taxon>
        <taxon>Colletotrichum acutatum species complex</taxon>
    </lineage>
</organism>
<proteinExistence type="predicted"/>
<reference evidence="1" key="1">
    <citation type="journal article" date="2021" name="Mol. Plant Microbe Interact.">
        <title>Complete Genome Sequence of the Plant-Pathogenic Fungus Colletotrichum lupini.</title>
        <authorList>
            <person name="Baroncelli R."/>
            <person name="Pensec F."/>
            <person name="Da Lio D."/>
            <person name="Boufleur T."/>
            <person name="Vicente I."/>
            <person name="Sarrocco S."/>
            <person name="Picot A."/>
            <person name="Baraldi E."/>
            <person name="Sukno S."/>
            <person name="Thon M."/>
            <person name="Le Floch G."/>
        </authorList>
    </citation>
    <scope>NUCLEOTIDE SEQUENCE</scope>
    <source>
        <strain evidence="1">IMI 504893</strain>
    </source>
</reference>
<dbReference type="Proteomes" id="UP000830671">
    <property type="component" value="Chromosome 3"/>
</dbReference>
<accession>A0A9Q8SPF7</accession>
<dbReference type="KEGG" id="clup:CLUP02_05999"/>
<dbReference type="RefSeq" id="XP_049142146.1">
    <property type="nucleotide sequence ID" value="XM_049285003.1"/>
</dbReference>
<gene>
    <name evidence="1" type="ORF">CLUP02_05999</name>
</gene>
<keyword evidence="2" id="KW-1185">Reference proteome</keyword>
<dbReference type="EMBL" id="CP019475">
    <property type="protein sequence ID" value="UQC80516.1"/>
    <property type="molecule type" value="Genomic_DNA"/>
</dbReference>
<dbReference type="AlphaFoldDB" id="A0A9Q8SPF7"/>
<protein>
    <submittedName>
        <fullName evidence="1">Uncharacterized protein</fullName>
    </submittedName>
</protein>
<sequence>MGNQHKRRWACGLAEILRALGDTAFPVSGMPVPVGSRPDGPHPSPRCPPLVVDAAKEKVLITATKASKATSRTTPGAK</sequence>
<evidence type="ECO:0000313" key="1">
    <source>
        <dbReference type="EMBL" id="UQC80516.1"/>
    </source>
</evidence>
<evidence type="ECO:0000313" key="2">
    <source>
        <dbReference type="Proteomes" id="UP000830671"/>
    </source>
</evidence>
<name>A0A9Q8SPF7_9PEZI</name>
<dbReference type="GeneID" id="73340013"/>